<gene>
    <name evidence="2" type="ORF">A6M23_02220</name>
</gene>
<proteinExistence type="predicted"/>
<dbReference type="PANTHER" id="PTHR46401">
    <property type="entry name" value="GLYCOSYLTRANSFERASE WBBK-RELATED"/>
    <property type="match status" value="1"/>
</dbReference>
<dbReference type="GO" id="GO:0016757">
    <property type="term" value="F:glycosyltransferase activity"/>
    <property type="evidence" value="ECO:0007669"/>
    <property type="project" value="TreeGrafter"/>
</dbReference>
<dbReference type="OrthoDB" id="433681at2"/>
<dbReference type="Proteomes" id="UP000095008">
    <property type="component" value="Unassembled WGS sequence"/>
</dbReference>
<dbReference type="EMBL" id="LWRY01000012">
    <property type="protein sequence ID" value="OCX75585.1"/>
    <property type="molecule type" value="Genomic_DNA"/>
</dbReference>
<protein>
    <submittedName>
        <fullName evidence="2">Glycosyl transferase family 1</fullName>
    </submittedName>
</protein>
<evidence type="ECO:0000259" key="1">
    <source>
        <dbReference type="Pfam" id="PF00534"/>
    </source>
</evidence>
<evidence type="ECO:0000313" key="2">
    <source>
        <dbReference type="EMBL" id="OCX75585.1"/>
    </source>
</evidence>
<sequence length="391" mass="43599">MNGFGDAPIFLDVTRLLHRLTRGRRPTGVDRVCLAYVQHFHHRAQAMVIWGGVALGFSPSASVAIFDWLAGWEDGERIISLASPLGAVLKWPLRTVPAGSWVLNMGHSGLDQRSYHGWLRRKNIRLLVMVHDLIPITHPQFCQAGAAKRHAQRMGLILEQAEGIVSNSRHTAQMLDDHARQAGALVPPVAVIPLGAKKHWNVCEDAPGAAAGPYFVMVGTLEPRKNHAFVLHLWQRMLDEWRAADIPHLLVIGQIGWMCGGVVHQLRTDERLKQVVHLITDCDDARLGHYVHHAQAMLFPSHAEGYGLPLLEAMDLGVPVLASPLPTFHEMAGMVPDYLDLGDEDAWLEAILDYAQPASARREAQLRRLQGFSAPRWADHFTEFENFVSRL</sequence>
<dbReference type="RefSeq" id="WP_065975257.1">
    <property type="nucleotide sequence ID" value="NZ_LWRY01000012.1"/>
</dbReference>
<name>A0A1C2IQK8_ACITH</name>
<evidence type="ECO:0000313" key="3">
    <source>
        <dbReference type="Proteomes" id="UP000095008"/>
    </source>
</evidence>
<reference evidence="2" key="1">
    <citation type="journal article" date="2016" name="Int. J. Mol. Sci.">
        <title>Comparative genomics of the extreme acidophile Acidithiobacillus thiooxidans reveals intraspecific divergence and niche adaptation.</title>
        <authorList>
            <person name="Zhang X."/>
            <person name="Feng X."/>
            <person name="Tao J."/>
            <person name="Ma L."/>
            <person name="Xiao Y."/>
            <person name="Liang Y."/>
            <person name="Liu X."/>
            <person name="Yin H."/>
        </authorList>
    </citation>
    <scope>NUCLEOTIDE SEQUENCE [LARGE SCALE GENOMIC DNA]</scope>
    <source>
        <strain evidence="2">DXS-W</strain>
    </source>
</reference>
<dbReference type="SUPFAM" id="SSF53756">
    <property type="entry name" value="UDP-Glycosyltransferase/glycogen phosphorylase"/>
    <property type="match status" value="1"/>
</dbReference>
<keyword evidence="3" id="KW-1185">Reference proteome</keyword>
<comment type="caution">
    <text evidence="2">The sequence shown here is derived from an EMBL/GenBank/DDBJ whole genome shotgun (WGS) entry which is preliminary data.</text>
</comment>
<accession>A0A1C2IQK8</accession>
<dbReference type="PANTHER" id="PTHR46401:SF9">
    <property type="entry name" value="MANNOSYLTRANSFERASE A"/>
    <property type="match status" value="1"/>
</dbReference>
<dbReference type="CDD" id="cd03809">
    <property type="entry name" value="GT4_MtfB-like"/>
    <property type="match status" value="1"/>
</dbReference>
<feature type="domain" description="Glycosyl transferase family 1" evidence="1">
    <location>
        <begin position="213"/>
        <end position="332"/>
    </location>
</feature>
<dbReference type="AlphaFoldDB" id="A0A1C2IQK8"/>
<organism evidence="2 3">
    <name type="scientific">Acidithiobacillus thiooxidans</name>
    <name type="common">Thiobacillus thiooxidans</name>
    <dbReference type="NCBI Taxonomy" id="930"/>
    <lineage>
        <taxon>Bacteria</taxon>
        <taxon>Pseudomonadati</taxon>
        <taxon>Pseudomonadota</taxon>
        <taxon>Acidithiobacillia</taxon>
        <taxon>Acidithiobacillales</taxon>
        <taxon>Acidithiobacillaceae</taxon>
        <taxon>Acidithiobacillus</taxon>
    </lineage>
</organism>
<dbReference type="Gene3D" id="3.40.50.2000">
    <property type="entry name" value="Glycogen Phosphorylase B"/>
    <property type="match status" value="1"/>
</dbReference>
<keyword evidence="2" id="KW-0808">Transferase</keyword>
<dbReference type="Pfam" id="PF00534">
    <property type="entry name" value="Glycos_transf_1"/>
    <property type="match status" value="1"/>
</dbReference>
<dbReference type="InterPro" id="IPR001296">
    <property type="entry name" value="Glyco_trans_1"/>
</dbReference>